<name>A0ABN6FHA0_SINCY</name>
<dbReference type="Proteomes" id="UP001319861">
    <property type="component" value="Chromosome"/>
</dbReference>
<evidence type="ECO:0000313" key="1">
    <source>
        <dbReference type="EMBL" id="BCT76046.1"/>
    </source>
</evidence>
<reference evidence="1 2" key="1">
    <citation type="journal article" date="2021" name="J. Biosci. Bioeng.">
        <title>Identification and characterization of a chc gene cluster responsible for the aromatization pathway of cyclohexanecarboxylate degradation in Sinomonas cyclohexanicum ATCC 51369.</title>
        <authorList>
            <person name="Yamamoto T."/>
            <person name="Hasegawa Y."/>
            <person name="Lau P.C.K."/>
            <person name="Iwaki H."/>
        </authorList>
    </citation>
    <scope>NUCLEOTIDE SEQUENCE [LARGE SCALE GENOMIC DNA]</scope>
    <source>
        <strain evidence="1 2">ATCC 51369</strain>
    </source>
</reference>
<evidence type="ECO:0000313" key="2">
    <source>
        <dbReference type="Proteomes" id="UP001319861"/>
    </source>
</evidence>
<protein>
    <submittedName>
        <fullName evidence="1">Uncharacterized protein</fullName>
    </submittedName>
</protein>
<dbReference type="SUPFAM" id="SSF52402">
    <property type="entry name" value="Adenine nucleotide alpha hydrolases-like"/>
    <property type="match status" value="1"/>
</dbReference>
<sequence>MFMSAPILILTEVALGPSERKAVEGLLSEGTALEVLVPAGRKRRLVVDFLDHLSLLEFGKAVEGLSDRGPTPEAARSLAQTALDTSIAALEGLGAGVTGSVVEGDPVQALADKVASAGAEQAVVVTLPHAIEDTFHTDWANQAQRKLGIPVLHLYAGTGFIGDS</sequence>
<dbReference type="EMBL" id="AP024525">
    <property type="protein sequence ID" value="BCT76046.1"/>
    <property type="molecule type" value="Genomic_DNA"/>
</dbReference>
<gene>
    <name evidence="1" type="ORF">SCMU_18880</name>
</gene>
<dbReference type="InterPro" id="IPR014729">
    <property type="entry name" value="Rossmann-like_a/b/a_fold"/>
</dbReference>
<dbReference type="Gene3D" id="3.40.50.620">
    <property type="entry name" value="HUPs"/>
    <property type="match status" value="1"/>
</dbReference>
<accession>A0ABN6FHA0</accession>
<keyword evidence="2" id="KW-1185">Reference proteome</keyword>
<proteinExistence type="predicted"/>
<organism evidence="1 2">
    <name type="scientific">Sinomonas cyclohexanicum</name>
    <name type="common">Corynebacterium cyclohexanicum</name>
    <dbReference type="NCBI Taxonomy" id="322009"/>
    <lineage>
        <taxon>Bacteria</taxon>
        <taxon>Bacillati</taxon>
        <taxon>Actinomycetota</taxon>
        <taxon>Actinomycetes</taxon>
        <taxon>Micrococcales</taxon>
        <taxon>Micrococcaceae</taxon>
        <taxon>Sinomonas</taxon>
    </lineage>
</organism>